<dbReference type="EMBL" id="JAAAIP010000995">
    <property type="protein sequence ID" value="KAG0310875.1"/>
    <property type="molecule type" value="Genomic_DNA"/>
</dbReference>
<feature type="compositionally biased region" description="Acidic residues" evidence="2">
    <location>
        <begin position="468"/>
        <end position="489"/>
    </location>
</feature>
<dbReference type="PANTHER" id="PTHR11937">
    <property type="entry name" value="ACTIN"/>
    <property type="match status" value="1"/>
</dbReference>
<evidence type="ECO:0000256" key="1">
    <source>
        <dbReference type="RuleBase" id="RU000487"/>
    </source>
</evidence>
<comment type="similarity">
    <text evidence="1">Belongs to the actin family.</text>
</comment>
<comment type="caution">
    <text evidence="3">The sequence shown here is derived from an EMBL/GenBank/DDBJ whole genome shotgun (WGS) entry which is preliminary data.</text>
</comment>
<feature type="compositionally biased region" description="Basic and acidic residues" evidence="2">
    <location>
        <begin position="338"/>
        <end position="351"/>
    </location>
</feature>
<feature type="region of interest" description="Disordered" evidence="2">
    <location>
        <begin position="514"/>
        <end position="535"/>
    </location>
</feature>
<organism evidence="3 4">
    <name type="scientific">Dissophora globulifera</name>
    <dbReference type="NCBI Taxonomy" id="979702"/>
    <lineage>
        <taxon>Eukaryota</taxon>
        <taxon>Fungi</taxon>
        <taxon>Fungi incertae sedis</taxon>
        <taxon>Mucoromycota</taxon>
        <taxon>Mortierellomycotina</taxon>
        <taxon>Mortierellomycetes</taxon>
        <taxon>Mortierellales</taxon>
        <taxon>Mortierellaceae</taxon>
        <taxon>Dissophora</taxon>
    </lineage>
</organism>
<dbReference type="InterPro" id="IPR004000">
    <property type="entry name" value="Actin"/>
</dbReference>
<keyword evidence="4" id="KW-1185">Reference proteome</keyword>
<dbReference type="SUPFAM" id="SSF53067">
    <property type="entry name" value="Actin-like ATPase domain"/>
    <property type="match status" value="2"/>
</dbReference>
<feature type="region of interest" description="Disordered" evidence="2">
    <location>
        <begin position="277"/>
        <end position="408"/>
    </location>
</feature>
<dbReference type="Proteomes" id="UP000738325">
    <property type="component" value="Unassembled WGS sequence"/>
</dbReference>
<feature type="compositionally biased region" description="Polar residues" evidence="2">
    <location>
        <begin position="52"/>
        <end position="97"/>
    </location>
</feature>
<name>A0A9P6R5S5_9FUNG</name>
<feature type="compositionally biased region" description="Polar residues" evidence="2">
    <location>
        <begin position="187"/>
        <end position="211"/>
    </location>
</feature>
<dbReference type="AlphaFoldDB" id="A0A9P6R5S5"/>
<protein>
    <submittedName>
        <fullName evidence="3">Actin-like protein arp8</fullName>
    </submittedName>
</protein>
<dbReference type="SMART" id="SM00268">
    <property type="entry name" value="ACTIN"/>
    <property type="match status" value="1"/>
</dbReference>
<feature type="region of interest" description="Disordered" evidence="2">
    <location>
        <begin position="126"/>
        <end position="244"/>
    </location>
</feature>
<dbReference type="InterPro" id="IPR043129">
    <property type="entry name" value="ATPase_NBD"/>
</dbReference>
<feature type="compositionally biased region" description="Basic and acidic residues" evidence="2">
    <location>
        <begin position="292"/>
        <end position="322"/>
    </location>
</feature>
<feature type="region of interest" description="Disordered" evidence="2">
    <location>
        <begin position="1"/>
        <end position="113"/>
    </location>
</feature>
<sequence length="1043" mass="111642">MEDVHMEDAGPATPAVDTLNPDSSSTLASKQNTTTTSTTTTAATAAGSASSQQGDASNHAATNAAPTSNINDPNVSQTASSMPSEQSKATDASTTRTAAVGESGGGSAAVRNGSMMMDVEATIPAGNVKSEASSSTLSHDLGSNGVASGAPQDTKEGSAIDQSLTTKPSSTEASSATEPTAASASSHNAADTTTSNTDQPTVASNSSTAQPASDIKPTLTAAADTPSTTEATQPQQPPATPARTYVPQFKFTTFSAMTVLPTRNVTSNFLKTEKNFVLKDLSAKPRRRKRKAGEDATKTEDNQGGEGKEGDAGGEGMEKEKVEGEEEFGVRNGVMKKTRSDEFSSIRRGAEDNDDDDDDNNSTGQDKDEEEGMDADHKEDEDDDSSDSDSEVSVVNETDENGEAKSSSNVGKKIIVIHPGSRILRIGRASDAYPVATPHCIARRLHVKPIATPGTDGPAESSTADAAQAEDQEMDVDGDGEGDDDDSEVPDVVNDRYLEEIEYDLKLRMKAAKRRPMANAKQQQRSFNSSSEPERILDHNDPYKVEWTDPAAEGEYIIGQKALNLPLSKDHTFKLFWPIVGGKLNDQDYVTPRVVVADLETIWTKVIQDDLGIDPKKFRKHYAILVIPDLYSKVYVTELVTMLLKSMHFRGVIIQQESVCASYGAGVSTACVVDIGAEVTKVSCVEDGICIPNSRAVLKYGGDDITRCFTALIKRAGFPYHELDLAQTYDWRLMEELKEKWCTMNEADLTVQVYNFFVRRPEKQTEKYQLKVYDEVAISPMCLFFPGVIRRWIQKREINPSFAKVTNYEDINEDAPPISLMNQSAKKNTAAAAAVAAAARAGTPSSTVPGDDNVGNGVSNVGTPNATPAATPGPSGGAGMVGAAVATAIATAAVVVPFAMEPSVTTTDNPWEVAGTIGKDNFSSLVALDVVAAQSISNCGSEERSKKLYGSIILVGGGGLIKGFNRVLEDRLFQALPATLTTVEKVEVLPSPRDMDPRLLVWKGASVLGKLEMAKELWVKPLEWEHMGRKVLRDKSLFVWSKD</sequence>
<feature type="compositionally biased region" description="Polar residues" evidence="2">
    <location>
        <begin position="520"/>
        <end position="531"/>
    </location>
</feature>
<gene>
    <name evidence="3" type="primary">ARP8</name>
    <name evidence="3" type="ORF">BGZ99_010506</name>
</gene>
<feature type="compositionally biased region" description="Low complexity" evidence="2">
    <location>
        <begin position="25"/>
        <end position="51"/>
    </location>
</feature>
<feature type="compositionally biased region" description="Low complexity" evidence="2">
    <location>
        <begin position="225"/>
        <end position="234"/>
    </location>
</feature>
<dbReference type="CDD" id="cd10206">
    <property type="entry name" value="ASKHA_NBD_Arp8-like"/>
    <property type="match status" value="1"/>
</dbReference>
<proteinExistence type="inferred from homology"/>
<accession>A0A9P6R5S5</accession>
<dbReference type="Pfam" id="PF00022">
    <property type="entry name" value="Actin"/>
    <property type="match status" value="2"/>
</dbReference>
<feature type="compositionally biased region" description="Low complexity" evidence="2">
    <location>
        <begin position="165"/>
        <end position="186"/>
    </location>
</feature>
<evidence type="ECO:0000313" key="4">
    <source>
        <dbReference type="Proteomes" id="UP000738325"/>
    </source>
</evidence>
<reference evidence="3" key="1">
    <citation type="journal article" date="2020" name="Fungal Divers.">
        <title>Resolving the Mortierellaceae phylogeny through synthesis of multi-gene phylogenetics and phylogenomics.</title>
        <authorList>
            <person name="Vandepol N."/>
            <person name="Liber J."/>
            <person name="Desiro A."/>
            <person name="Na H."/>
            <person name="Kennedy M."/>
            <person name="Barry K."/>
            <person name="Grigoriev I.V."/>
            <person name="Miller A.N."/>
            <person name="O'Donnell K."/>
            <person name="Stajich J.E."/>
            <person name="Bonito G."/>
        </authorList>
    </citation>
    <scope>NUCLEOTIDE SEQUENCE</scope>
    <source>
        <strain evidence="3">REB-010B</strain>
    </source>
</reference>
<evidence type="ECO:0000256" key="2">
    <source>
        <dbReference type="SAM" id="MobiDB-lite"/>
    </source>
</evidence>
<feature type="region of interest" description="Disordered" evidence="2">
    <location>
        <begin position="448"/>
        <end position="490"/>
    </location>
</feature>
<feature type="compositionally biased region" description="Acidic residues" evidence="2">
    <location>
        <begin position="367"/>
        <end position="390"/>
    </location>
</feature>
<dbReference type="Gene3D" id="3.90.640.10">
    <property type="entry name" value="Actin, Chain A, domain 4"/>
    <property type="match status" value="1"/>
</dbReference>
<evidence type="ECO:0000313" key="3">
    <source>
        <dbReference type="EMBL" id="KAG0310875.1"/>
    </source>
</evidence>
<dbReference type="Gene3D" id="3.30.420.40">
    <property type="match status" value="3"/>
</dbReference>
<dbReference type="OrthoDB" id="5572108at2759"/>